<evidence type="ECO:0000256" key="1">
    <source>
        <dbReference type="SAM" id="MobiDB-lite"/>
    </source>
</evidence>
<dbReference type="EMBL" id="AYKW01000009">
    <property type="protein sequence ID" value="PIL32845.1"/>
    <property type="molecule type" value="Genomic_DNA"/>
</dbReference>
<feature type="transmembrane region" description="Helical" evidence="2">
    <location>
        <begin position="17"/>
        <end position="34"/>
    </location>
</feature>
<dbReference type="Pfam" id="PF20151">
    <property type="entry name" value="DUF6533"/>
    <property type="match status" value="1"/>
</dbReference>
<organism evidence="4 5">
    <name type="scientific">Ganoderma sinense ZZ0214-1</name>
    <dbReference type="NCBI Taxonomy" id="1077348"/>
    <lineage>
        <taxon>Eukaryota</taxon>
        <taxon>Fungi</taxon>
        <taxon>Dikarya</taxon>
        <taxon>Basidiomycota</taxon>
        <taxon>Agaricomycotina</taxon>
        <taxon>Agaricomycetes</taxon>
        <taxon>Polyporales</taxon>
        <taxon>Polyporaceae</taxon>
        <taxon>Ganoderma</taxon>
    </lineage>
</organism>
<accession>A0A2G8SGE0</accession>
<dbReference type="InterPro" id="IPR045340">
    <property type="entry name" value="DUF6533"/>
</dbReference>
<feature type="transmembrane region" description="Helical" evidence="2">
    <location>
        <begin position="183"/>
        <end position="201"/>
    </location>
</feature>
<gene>
    <name evidence="4" type="ORF">GSI_04962</name>
</gene>
<name>A0A2G8SGE0_9APHY</name>
<feature type="transmembrane region" description="Helical" evidence="2">
    <location>
        <begin position="54"/>
        <end position="73"/>
    </location>
</feature>
<keyword evidence="2" id="KW-0472">Membrane</keyword>
<dbReference type="AlphaFoldDB" id="A0A2G8SGE0"/>
<evidence type="ECO:0000259" key="3">
    <source>
        <dbReference type="Pfam" id="PF20151"/>
    </source>
</evidence>
<evidence type="ECO:0000313" key="5">
    <source>
        <dbReference type="Proteomes" id="UP000230002"/>
    </source>
</evidence>
<keyword evidence="2" id="KW-1133">Transmembrane helix</keyword>
<feature type="domain" description="DUF6533" evidence="3">
    <location>
        <begin position="19"/>
        <end position="68"/>
    </location>
</feature>
<keyword evidence="2" id="KW-0812">Transmembrane</keyword>
<dbReference type="STRING" id="1077348.A0A2G8SGE0"/>
<comment type="caution">
    <text evidence="4">The sequence shown here is derived from an EMBL/GenBank/DDBJ whole genome shotgun (WGS) entry which is preliminary data.</text>
</comment>
<proteinExistence type="predicted"/>
<evidence type="ECO:0000313" key="4">
    <source>
        <dbReference type="EMBL" id="PIL32845.1"/>
    </source>
</evidence>
<feature type="transmembrane region" description="Helical" evidence="2">
    <location>
        <begin position="93"/>
        <end position="114"/>
    </location>
</feature>
<evidence type="ECO:0000256" key="2">
    <source>
        <dbReference type="SAM" id="Phobius"/>
    </source>
</evidence>
<protein>
    <recommendedName>
        <fullName evidence="3">DUF6533 domain-containing protein</fullName>
    </recommendedName>
</protein>
<feature type="compositionally biased region" description="Basic and acidic residues" evidence="1">
    <location>
        <begin position="277"/>
        <end position="291"/>
    </location>
</feature>
<feature type="transmembrane region" description="Helical" evidence="2">
    <location>
        <begin position="121"/>
        <end position="140"/>
    </location>
</feature>
<dbReference type="Proteomes" id="UP000230002">
    <property type="component" value="Unassembled WGS sequence"/>
</dbReference>
<keyword evidence="5" id="KW-1185">Reference proteome</keyword>
<feature type="region of interest" description="Disordered" evidence="1">
    <location>
        <begin position="266"/>
        <end position="301"/>
    </location>
</feature>
<reference evidence="4 5" key="1">
    <citation type="journal article" date="2015" name="Sci. Rep.">
        <title>Chromosome-level genome map provides insights into diverse defense mechanisms in the medicinal fungus Ganoderma sinense.</title>
        <authorList>
            <person name="Zhu Y."/>
            <person name="Xu J."/>
            <person name="Sun C."/>
            <person name="Zhou S."/>
            <person name="Xu H."/>
            <person name="Nelson D.R."/>
            <person name="Qian J."/>
            <person name="Song J."/>
            <person name="Luo H."/>
            <person name="Xiang L."/>
            <person name="Li Y."/>
            <person name="Xu Z."/>
            <person name="Ji A."/>
            <person name="Wang L."/>
            <person name="Lu S."/>
            <person name="Hayward A."/>
            <person name="Sun W."/>
            <person name="Li X."/>
            <person name="Schwartz D.C."/>
            <person name="Wang Y."/>
            <person name="Chen S."/>
        </authorList>
    </citation>
    <scope>NUCLEOTIDE SEQUENCE [LARGE SCALE GENOMIC DNA]</scope>
    <source>
        <strain evidence="4 5">ZZ0214-1</strain>
    </source>
</reference>
<sequence length="301" mass="32829">MIAQPALIDAVSTLLTAQYYTFATFAFVTYDWLINLDEEIRCFWDFSKGCRFTAAAVLYGLSRYPPIILIILQLRTIFPMSDKAYVVRPTETIVLSIIPFSLTPAIFSAIRVYTLSPERKITAVATFLILFVPAFIISTLNATDTPEVLPSPFNCTNNPAPHSLKRSILARSGAPSVLALGNLATYASPPLTAILICRFLFDLRQADRTTAAASSPSGMQSLNLDLDFNVSVHSQGHRSSTLPAFVASMGEPVYTGIRFVDEIRESEGVPTTNNGGERNEGCSRARDRDELCGGDMGPASV</sequence>